<organism evidence="6 7">
    <name type="scientific">Pedobacter cryoconitis</name>
    <dbReference type="NCBI Taxonomy" id="188932"/>
    <lineage>
        <taxon>Bacteria</taxon>
        <taxon>Pseudomonadati</taxon>
        <taxon>Bacteroidota</taxon>
        <taxon>Sphingobacteriia</taxon>
        <taxon>Sphingobacteriales</taxon>
        <taxon>Sphingobacteriaceae</taxon>
        <taxon>Pedobacter</taxon>
    </lineage>
</organism>
<keyword evidence="2" id="KW-0805">Transcription regulation</keyword>
<dbReference type="PRINTS" id="PR00039">
    <property type="entry name" value="HTHLYSR"/>
</dbReference>
<dbReference type="InterPro" id="IPR005119">
    <property type="entry name" value="LysR_subst-bd"/>
</dbReference>
<dbReference type="OrthoDB" id="9803735at2"/>
<evidence type="ECO:0000313" key="6">
    <source>
        <dbReference type="EMBL" id="AMP97638.1"/>
    </source>
</evidence>
<reference evidence="6 7" key="1">
    <citation type="submission" date="2016-03" db="EMBL/GenBank/DDBJ databases">
        <title>Complete genome sequence of Pedobacter cryoconitis PAMC 27485.</title>
        <authorList>
            <person name="Lee J."/>
            <person name="Kim O.-S."/>
        </authorList>
    </citation>
    <scope>NUCLEOTIDE SEQUENCE [LARGE SCALE GENOMIC DNA]</scope>
    <source>
        <strain evidence="6 7">PAMC 27485</strain>
    </source>
</reference>
<evidence type="ECO:0000256" key="2">
    <source>
        <dbReference type="ARBA" id="ARBA00023015"/>
    </source>
</evidence>
<dbReference type="InterPro" id="IPR036388">
    <property type="entry name" value="WH-like_DNA-bd_sf"/>
</dbReference>
<dbReference type="SUPFAM" id="SSF46785">
    <property type="entry name" value="Winged helix' DNA-binding domain"/>
    <property type="match status" value="1"/>
</dbReference>
<evidence type="ECO:0000256" key="1">
    <source>
        <dbReference type="ARBA" id="ARBA00009437"/>
    </source>
</evidence>
<dbReference type="GO" id="GO:0000976">
    <property type="term" value="F:transcription cis-regulatory region binding"/>
    <property type="evidence" value="ECO:0007669"/>
    <property type="project" value="TreeGrafter"/>
</dbReference>
<dbReference type="GO" id="GO:0003700">
    <property type="term" value="F:DNA-binding transcription factor activity"/>
    <property type="evidence" value="ECO:0007669"/>
    <property type="project" value="InterPro"/>
</dbReference>
<dbReference type="Pfam" id="PF00126">
    <property type="entry name" value="HTH_1"/>
    <property type="match status" value="1"/>
</dbReference>
<gene>
    <name evidence="6" type="ORF">AY601_0691</name>
</gene>
<dbReference type="SUPFAM" id="SSF53850">
    <property type="entry name" value="Periplasmic binding protein-like II"/>
    <property type="match status" value="1"/>
</dbReference>
<keyword evidence="7" id="KW-1185">Reference proteome</keyword>
<feature type="domain" description="HTH lysR-type" evidence="5">
    <location>
        <begin position="1"/>
        <end position="58"/>
    </location>
</feature>
<dbReference type="FunFam" id="1.10.10.10:FF:000001">
    <property type="entry name" value="LysR family transcriptional regulator"/>
    <property type="match status" value="1"/>
</dbReference>
<keyword evidence="4" id="KW-0804">Transcription</keyword>
<dbReference type="Gene3D" id="1.10.10.10">
    <property type="entry name" value="Winged helix-like DNA-binding domain superfamily/Winged helix DNA-binding domain"/>
    <property type="match status" value="1"/>
</dbReference>
<dbReference type="Pfam" id="PF03466">
    <property type="entry name" value="LysR_substrate"/>
    <property type="match status" value="1"/>
</dbReference>
<dbReference type="EMBL" id="CP014504">
    <property type="protein sequence ID" value="AMP97638.1"/>
    <property type="molecule type" value="Genomic_DNA"/>
</dbReference>
<sequence length="284" mass="32197">MNTNDFKIFEAVAANGSFTKAAEAMFTVQSNVTARIKSLEDEFAVSLFTRTSRKVELTAAGETLMHYFKQIGQLIEEAKRELAQSDQLIGQLRIGCIETTMALKAPDMINKFNEMYPDIELEFKADMSPNLINDVLNYKLDAAFVAAPVSVPELAQQTIKEEQLVMVASTKYKKIEELIQDKQVKIVVFDQGCNYRARLESWLSFKGVVNYKRIVVNSLEGIINFVEADLAITILPAELIEQYYQNRKLKTFSIGKELGTSATILVYRKTRLKDKLLAAFLEMY</sequence>
<proteinExistence type="inferred from homology"/>
<dbReference type="PANTHER" id="PTHR30126">
    <property type="entry name" value="HTH-TYPE TRANSCRIPTIONAL REGULATOR"/>
    <property type="match status" value="1"/>
</dbReference>
<dbReference type="PROSITE" id="PS50931">
    <property type="entry name" value="HTH_LYSR"/>
    <property type="match status" value="1"/>
</dbReference>
<dbReference type="Proteomes" id="UP000071561">
    <property type="component" value="Chromosome"/>
</dbReference>
<evidence type="ECO:0000313" key="7">
    <source>
        <dbReference type="Proteomes" id="UP000071561"/>
    </source>
</evidence>
<dbReference type="InterPro" id="IPR036390">
    <property type="entry name" value="WH_DNA-bd_sf"/>
</dbReference>
<evidence type="ECO:0000256" key="3">
    <source>
        <dbReference type="ARBA" id="ARBA00023125"/>
    </source>
</evidence>
<evidence type="ECO:0000256" key="4">
    <source>
        <dbReference type="ARBA" id="ARBA00023163"/>
    </source>
</evidence>
<comment type="similarity">
    <text evidence="1">Belongs to the LysR transcriptional regulatory family.</text>
</comment>
<protein>
    <submittedName>
        <fullName evidence="6">LysR family transcriptional regulator</fullName>
    </submittedName>
</protein>
<dbReference type="RefSeq" id="WP_068396470.1">
    <property type="nucleotide sequence ID" value="NZ_CP014504.1"/>
</dbReference>
<dbReference type="KEGG" id="pcm:AY601_0691"/>
<dbReference type="Gene3D" id="3.40.190.290">
    <property type="match status" value="1"/>
</dbReference>
<dbReference type="InterPro" id="IPR000847">
    <property type="entry name" value="LysR_HTH_N"/>
</dbReference>
<name>A0A127V9F8_9SPHI</name>
<dbReference type="AlphaFoldDB" id="A0A127V9F8"/>
<evidence type="ECO:0000259" key="5">
    <source>
        <dbReference type="PROSITE" id="PS50931"/>
    </source>
</evidence>
<dbReference type="PATRIC" id="fig|188932.3.peg.708"/>
<keyword evidence="3" id="KW-0238">DNA-binding</keyword>
<accession>A0A127V9F8</accession>
<dbReference type="PANTHER" id="PTHR30126:SF40">
    <property type="entry name" value="HTH-TYPE TRANSCRIPTIONAL REGULATOR GLTR"/>
    <property type="match status" value="1"/>
</dbReference>